<comment type="caution">
    <text evidence="6">The sequence shown here is derived from an EMBL/GenBank/DDBJ whole genome shotgun (WGS) entry which is preliminary data.</text>
</comment>
<dbReference type="EMBL" id="JBBDGM010000019">
    <property type="protein sequence ID" value="MEJ1089874.1"/>
    <property type="molecule type" value="Genomic_DNA"/>
</dbReference>
<keyword evidence="4" id="KW-0460">Magnesium</keyword>
<dbReference type="CDD" id="cd10802">
    <property type="entry name" value="YdjC_TTHB029_like"/>
    <property type="match status" value="1"/>
</dbReference>
<evidence type="ECO:0000313" key="7">
    <source>
        <dbReference type="Proteomes" id="UP001371224"/>
    </source>
</evidence>
<reference evidence="6 7" key="1">
    <citation type="submission" date="2024-02" db="EMBL/GenBank/DDBJ databases">
        <authorList>
            <person name="Saticioglu I.B."/>
        </authorList>
    </citation>
    <scope>NUCLEOTIDE SEQUENCE [LARGE SCALE GENOMIC DNA]</scope>
    <source>
        <strain evidence="6 7">Mu-80</strain>
    </source>
</reference>
<keyword evidence="3" id="KW-0378">Hydrolase</keyword>
<accession>A0ABU8LEY0</accession>
<organism evidence="6 7">
    <name type="scientific">Microbacterium bandirmense</name>
    <dbReference type="NCBI Taxonomy" id="3122050"/>
    <lineage>
        <taxon>Bacteria</taxon>
        <taxon>Bacillati</taxon>
        <taxon>Actinomycetota</taxon>
        <taxon>Actinomycetes</taxon>
        <taxon>Micrococcales</taxon>
        <taxon>Microbacteriaceae</taxon>
        <taxon>Microbacterium</taxon>
    </lineage>
</organism>
<dbReference type="RefSeq" id="WP_337333517.1">
    <property type="nucleotide sequence ID" value="NZ_JBBDGM010000019.1"/>
</dbReference>
<dbReference type="InterPro" id="IPR006879">
    <property type="entry name" value="YdjC-like"/>
</dbReference>
<evidence type="ECO:0000256" key="2">
    <source>
        <dbReference type="ARBA" id="ARBA00022723"/>
    </source>
</evidence>
<dbReference type="SUPFAM" id="SSF88713">
    <property type="entry name" value="Glycoside hydrolase/deacetylase"/>
    <property type="match status" value="1"/>
</dbReference>
<dbReference type="Gene3D" id="3.20.20.370">
    <property type="entry name" value="Glycoside hydrolase/deacetylase"/>
    <property type="match status" value="1"/>
</dbReference>
<evidence type="ECO:0000256" key="5">
    <source>
        <dbReference type="ARBA" id="ARBA00023277"/>
    </source>
</evidence>
<keyword evidence="7" id="KW-1185">Reference proteome</keyword>
<evidence type="ECO:0000256" key="3">
    <source>
        <dbReference type="ARBA" id="ARBA00022801"/>
    </source>
</evidence>
<evidence type="ECO:0000313" key="6">
    <source>
        <dbReference type="EMBL" id="MEJ1089874.1"/>
    </source>
</evidence>
<proteinExistence type="predicted"/>
<dbReference type="Pfam" id="PF04794">
    <property type="entry name" value="YdjC"/>
    <property type="match status" value="1"/>
</dbReference>
<comment type="cofactor">
    <cofactor evidence="1">
        <name>Mg(2+)</name>
        <dbReference type="ChEBI" id="CHEBI:18420"/>
    </cofactor>
</comment>
<evidence type="ECO:0000256" key="4">
    <source>
        <dbReference type="ARBA" id="ARBA00022842"/>
    </source>
</evidence>
<gene>
    <name evidence="6" type="ORF">WDU99_16275</name>
</gene>
<dbReference type="InterPro" id="IPR011330">
    <property type="entry name" value="Glyco_hydro/deAcase_b/a-brl"/>
</dbReference>
<keyword evidence="2" id="KW-0479">Metal-binding</keyword>
<dbReference type="PANTHER" id="PTHR31609">
    <property type="entry name" value="YDJC DEACETYLASE FAMILY MEMBER"/>
    <property type="match status" value="1"/>
</dbReference>
<keyword evidence="5" id="KW-0119">Carbohydrate metabolism</keyword>
<dbReference type="PANTHER" id="PTHR31609:SF1">
    <property type="entry name" value="CARBOHYDRATE DEACETYLASE"/>
    <property type="match status" value="1"/>
</dbReference>
<evidence type="ECO:0000256" key="1">
    <source>
        <dbReference type="ARBA" id="ARBA00001946"/>
    </source>
</evidence>
<dbReference type="Proteomes" id="UP001371224">
    <property type="component" value="Unassembled WGS sequence"/>
</dbReference>
<name>A0ABU8LEY0_9MICO</name>
<protein>
    <submittedName>
        <fullName evidence="6">Polysaccharide deacetylase family protein</fullName>
    </submittedName>
</protein>
<sequence>MPASLIERLGHAADTRAIILNADDYGMCRAANTAISQLLDAGHLDSATIMMPCSWAADAAAFAARRHDLDVGVHLVLTSEWDRYRWRPLTGILSSLVDAEGYFPRTVREVEQQAADDDVAAELDLQVEAALSAGVDVTHLDNHMGSVYGLETGRNFLGSVLELAARHGLPFRLPRYAAGYGIDEALQPVLDQAVTAADAAGVVIPDRLWTHPFELAGEATAQQETYEHVRDGFIDLLRTVPAGVTEVYLHPMIDGPELRGTVDYAAIKRGYELRLLTDPLVAQAITAEGLVRIGWRALRDLQRAPAGSRDGTPADSSGETR</sequence>